<reference evidence="2 3" key="1">
    <citation type="journal article" date="2007" name="Nature">
        <title>Light stimulates growth of proteorhodopsin-containing marine Flavobacteria.</title>
        <authorList>
            <person name="Gomez-Consarnau L."/>
            <person name="Gonzalez J.M."/>
            <person name="Coll-Llado M."/>
            <person name="Gourdon P."/>
            <person name="Pascher T."/>
            <person name="Neutze R."/>
            <person name="Pedros-Alio C."/>
            <person name="Pinhassi J."/>
        </authorList>
    </citation>
    <scope>NUCLEOTIDE SEQUENCE [LARGE SCALE GENOMIC DNA]</scope>
    <source>
        <strain evidence="2 3">MED217</strain>
    </source>
</reference>
<proteinExistence type="predicted"/>
<evidence type="ECO:0000313" key="2">
    <source>
        <dbReference type="EMBL" id="EAQ50069.1"/>
    </source>
</evidence>
<comment type="caution">
    <text evidence="2">The sequence shown here is derived from an EMBL/GenBank/DDBJ whole genome shotgun (WGS) entry which is preliminary data.</text>
</comment>
<evidence type="ECO:0000313" key="3">
    <source>
        <dbReference type="Proteomes" id="UP000001601"/>
    </source>
</evidence>
<keyword evidence="1" id="KW-0812">Transmembrane</keyword>
<name>A3XK60_LEEBM</name>
<organism evidence="2 3">
    <name type="scientific">Leeuwenhoekiella blandensis (strain CECT 7118 / CCUG 51940 / KCTC 22103 / MED217)</name>
    <name type="common">Flavobacterium sp. (strain MED217)</name>
    <dbReference type="NCBI Taxonomy" id="398720"/>
    <lineage>
        <taxon>Bacteria</taxon>
        <taxon>Pseudomonadati</taxon>
        <taxon>Bacteroidota</taxon>
        <taxon>Flavobacteriia</taxon>
        <taxon>Flavobacteriales</taxon>
        <taxon>Flavobacteriaceae</taxon>
        <taxon>Leeuwenhoekiella</taxon>
    </lineage>
</organism>
<evidence type="ECO:0000256" key="1">
    <source>
        <dbReference type="SAM" id="Phobius"/>
    </source>
</evidence>
<sequence length="152" mass="16762">MNLYRLKNRPALQQEGKAFKKQEKLNTLLAELETRNLPESLSNTINKKVEKLNDLEGSEKELYKAYIKFQHNILRLLKEEIGIVKKGHYKQMWTALGMSVFGVPLGVGFGTALGNMGFLGIGFPIGMVIGAAVGTKKDKAAAAEGKVLDVEI</sequence>
<feature type="transmembrane region" description="Helical" evidence="1">
    <location>
        <begin position="92"/>
        <end position="110"/>
    </location>
</feature>
<keyword evidence="3" id="KW-1185">Reference proteome</keyword>
<keyword evidence="1" id="KW-1133">Transmembrane helix</keyword>
<feature type="transmembrane region" description="Helical" evidence="1">
    <location>
        <begin position="116"/>
        <end position="134"/>
    </location>
</feature>
<accession>A3XK60</accession>
<dbReference type="STRING" id="398720.MED217_02925"/>
<dbReference type="Proteomes" id="UP000001601">
    <property type="component" value="Unassembled WGS sequence"/>
</dbReference>
<gene>
    <name evidence="2" type="ORF">MED217_02925</name>
</gene>
<dbReference type="RefSeq" id="WP_009778978.1">
    <property type="nucleotide sequence ID" value="NZ_CH672395.1"/>
</dbReference>
<keyword evidence="1" id="KW-0472">Membrane</keyword>
<dbReference type="AlphaFoldDB" id="A3XK60"/>
<dbReference type="eggNOG" id="ENOG5032RJH">
    <property type="taxonomic scope" value="Bacteria"/>
</dbReference>
<dbReference type="EMBL" id="AANC01000003">
    <property type="protein sequence ID" value="EAQ50069.1"/>
    <property type="molecule type" value="Genomic_DNA"/>
</dbReference>
<dbReference type="HOGENOM" id="CLU_146120_0_0_10"/>
<protein>
    <submittedName>
        <fullName evidence="2">Uncharacterized protein</fullName>
    </submittedName>
</protein>